<evidence type="ECO:0000256" key="2">
    <source>
        <dbReference type="ARBA" id="ARBA00045876"/>
    </source>
</evidence>
<dbReference type="PANTHER" id="PTHR12697">
    <property type="entry name" value="PBS LYASE HEAT-LIKE PROTEIN"/>
    <property type="match status" value="1"/>
</dbReference>
<dbReference type="InterPro" id="IPR000357">
    <property type="entry name" value="HEAT"/>
</dbReference>
<name>A0A1Q9F536_SYMMI</name>
<dbReference type="Pfam" id="PF13646">
    <property type="entry name" value="HEAT_2"/>
    <property type="match status" value="3"/>
</dbReference>
<evidence type="ECO:0000313" key="5">
    <source>
        <dbReference type="EMBL" id="OLQ14793.1"/>
    </source>
</evidence>
<dbReference type="SUPFAM" id="SSF48371">
    <property type="entry name" value="ARM repeat"/>
    <property type="match status" value="1"/>
</dbReference>
<dbReference type="InterPro" id="IPR011989">
    <property type="entry name" value="ARM-like"/>
</dbReference>
<reference evidence="5 6" key="1">
    <citation type="submission" date="2016-02" db="EMBL/GenBank/DDBJ databases">
        <title>Genome analysis of coral dinoflagellate symbionts highlights evolutionary adaptations to a symbiotic lifestyle.</title>
        <authorList>
            <person name="Aranda M."/>
            <person name="Li Y."/>
            <person name="Liew Y.J."/>
            <person name="Baumgarten S."/>
            <person name="Simakov O."/>
            <person name="Wilson M."/>
            <person name="Piel J."/>
            <person name="Ashoor H."/>
            <person name="Bougouffa S."/>
            <person name="Bajic V.B."/>
            <person name="Ryu T."/>
            <person name="Ravasi T."/>
            <person name="Bayer T."/>
            <person name="Micklem G."/>
            <person name="Kim H."/>
            <person name="Bhak J."/>
            <person name="Lajeunesse T.C."/>
            <person name="Voolstra C.R."/>
        </authorList>
    </citation>
    <scope>NUCLEOTIDE SEQUENCE [LARGE SCALE GENOMIC DNA]</scope>
    <source>
        <strain evidence="5 6">CCMP2467</strain>
    </source>
</reference>
<dbReference type="Proteomes" id="UP000186817">
    <property type="component" value="Unassembled WGS sequence"/>
</dbReference>
<feature type="repeat" description="HEAT" evidence="3">
    <location>
        <begin position="441"/>
        <end position="475"/>
    </location>
</feature>
<dbReference type="InterPro" id="IPR021133">
    <property type="entry name" value="HEAT_type_2"/>
</dbReference>
<dbReference type="PANTHER" id="PTHR12697:SF38">
    <property type="entry name" value="PBS LYASE HEAT DOMAIN PROTEIN REPEAT-CONTAINING PROTEIN"/>
    <property type="match status" value="1"/>
</dbReference>
<dbReference type="OrthoDB" id="427509at2759"/>
<proteinExistence type="predicted"/>
<dbReference type="SMART" id="SM00567">
    <property type="entry name" value="EZ_HEAT"/>
    <property type="match status" value="11"/>
</dbReference>
<accession>A0A1Q9F536</accession>
<comment type="caution">
    <text evidence="5">The sequence shown here is derived from an EMBL/GenBank/DDBJ whole genome shotgun (WGS) entry which is preliminary data.</text>
</comment>
<evidence type="ECO:0000313" key="6">
    <source>
        <dbReference type="Proteomes" id="UP000186817"/>
    </source>
</evidence>
<keyword evidence="4" id="KW-0732">Signal</keyword>
<feature type="chain" id="PRO_5012322154" description="HEAT repeat domain-containing protein" evidence="4">
    <location>
        <begin position="28"/>
        <end position="666"/>
    </location>
</feature>
<gene>
    <name evidence="5" type="ORF">AK812_SmicGene1077</name>
</gene>
<dbReference type="Gene3D" id="1.25.10.10">
    <property type="entry name" value="Leucine-rich Repeat Variant"/>
    <property type="match status" value="4"/>
</dbReference>
<comment type="function">
    <text evidence="2">Catalyzes the hydroxylation of the N(6)-(4-aminobutyl)-L-lysine intermediate produced by deoxyhypusine synthase/DHPS on a critical lysine of the eukaryotic translation initiation factor 5A/eIF-5A. This is the second step of the post-translational modification of that lysine into an unusual amino acid residue named hypusine. Hypusination is unique to mature eIF-5A factor and is essential for its function.</text>
</comment>
<feature type="repeat" description="HEAT" evidence="3">
    <location>
        <begin position="603"/>
        <end position="639"/>
    </location>
</feature>
<feature type="repeat" description="HEAT" evidence="3">
    <location>
        <begin position="508"/>
        <end position="545"/>
    </location>
</feature>
<dbReference type="Pfam" id="PF03130">
    <property type="entry name" value="HEAT_PBS"/>
    <property type="match status" value="1"/>
</dbReference>
<keyword evidence="6" id="KW-1185">Reference proteome</keyword>
<feature type="repeat" description="HEAT" evidence="3">
    <location>
        <begin position="374"/>
        <end position="410"/>
    </location>
</feature>
<evidence type="ECO:0000256" key="4">
    <source>
        <dbReference type="SAM" id="SignalP"/>
    </source>
</evidence>
<feature type="repeat" description="HEAT" evidence="3">
    <location>
        <begin position="407"/>
        <end position="445"/>
    </location>
</feature>
<evidence type="ECO:0000256" key="3">
    <source>
        <dbReference type="PROSITE-ProRule" id="PRU00103"/>
    </source>
</evidence>
<feature type="signal peptide" evidence="4">
    <location>
        <begin position="1"/>
        <end position="27"/>
    </location>
</feature>
<organism evidence="5 6">
    <name type="scientific">Symbiodinium microadriaticum</name>
    <name type="common">Dinoflagellate</name>
    <name type="synonym">Zooxanthella microadriatica</name>
    <dbReference type="NCBI Taxonomy" id="2951"/>
    <lineage>
        <taxon>Eukaryota</taxon>
        <taxon>Sar</taxon>
        <taxon>Alveolata</taxon>
        <taxon>Dinophyceae</taxon>
        <taxon>Suessiales</taxon>
        <taxon>Symbiodiniaceae</taxon>
        <taxon>Symbiodinium</taxon>
    </lineage>
</organism>
<evidence type="ECO:0008006" key="7">
    <source>
        <dbReference type="Google" id="ProtNLM"/>
    </source>
</evidence>
<dbReference type="AlphaFoldDB" id="A0A1Q9F536"/>
<protein>
    <recommendedName>
        <fullName evidence="7">HEAT repeat domain-containing protein</fullName>
    </recommendedName>
</protein>
<dbReference type="Pfam" id="PF02985">
    <property type="entry name" value="HEAT"/>
    <property type="match status" value="1"/>
</dbReference>
<dbReference type="InterPro" id="IPR016024">
    <property type="entry name" value="ARM-type_fold"/>
</dbReference>
<sequence>MDGLCSDGRVLRMRLLSFLACAVHVIAFRFDAPANSDDVVRAAPSACEKKLQMLEEELLEFCQREQEGLKNGAYSWLTHVRDVHAAEMARNVMHALRWGKRDASHGLLFTKKAFYDHNSTLLLWSGISPSSRGKWLQADGNDDMQTPFGSILDKIKIRNADEDFLQGCGWPQQEPIWQAASDAVVWRNGDALVRYPPMEGLRVLNEHPRVRNIKQLHVFLPDIVEMFDSSIPLELCLWSSLEIARTEAGEAYGTYLGFRPTDLRGMCREGAHKLLPGLRKALGDSVSLLRQAAAGSLQTMGEAAAEAVPELREALHDSRLFVRRAAAVALGSIGKEANQAARELLKAAGDSDSGVRKAAAEAVDSIAKEAADAVLPQLRQALSDADMNVRRAAAAALHSMGKGARGATAELRKALGDPEWEVRIAAAQALGSLGKEAAESVLPELRRALGDSDRNVRWTAIEALGSLGKGAEDAVPDLLKILVDSDAEVGRAATDALGSIGKEATESVFPQLQEALQDSHRRVRADAARALGHIGNRAAVLELRKALGSSDLMLRRAAAKAMGSLGAPAEEAMPELLKALDDSAWQVRRDVAESLGKVGKEEAMPYLRKALGDAEWHVRKAAADALGSMGKAATEAVPELRKVSVGDLHPRCRKAAADALARISEE</sequence>
<evidence type="ECO:0000256" key="1">
    <source>
        <dbReference type="ARBA" id="ARBA00022737"/>
    </source>
</evidence>
<dbReference type="EMBL" id="LSRX01000011">
    <property type="protein sequence ID" value="OLQ14793.1"/>
    <property type="molecule type" value="Genomic_DNA"/>
</dbReference>
<dbReference type="GO" id="GO:0016491">
    <property type="term" value="F:oxidoreductase activity"/>
    <property type="evidence" value="ECO:0007669"/>
    <property type="project" value="TreeGrafter"/>
</dbReference>
<dbReference type="PROSITE" id="PS50077">
    <property type="entry name" value="HEAT_REPEAT"/>
    <property type="match status" value="5"/>
</dbReference>
<dbReference type="InterPro" id="IPR004155">
    <property type="entry name" value="PBS_lyase_HEAT"/>
</dbReference>
<keyword evidence="1" id="KW-0677">Repeat</keyword>